<dbReference type="GO" id="GO:0005509">
    <property type="term" value="F:calcium ion binding"/>
    <property type="evidence" value="ECO:0007669"/>
    <property type="project" value="TreeGrafter"/>
</dbReference>
<dbReference type="EMBL" id="CP023270">
    <property type="protein sequence ID" value="AVJ30074.1"/>
    <property type="molecule type" value="Genomic_DNA"/>
</dbReference>
<accession>A0A2S0IDL0</accession>
<keyword evidence="3" id="KW-0862">Zinc</keyword>
<organism evidence="5 6">
    <name type="scientific">Achromobacter spanius</name>
    <dbReference type="NCBI Taxonomy" id="217203"/>
    <lineage>
        <taxon>Bacteria</taxon>
        <taxon>Pseudomonadati</taxon>
        <taxon>Pseudomonadota</taxon>
        <taxon>Betaproteobacteria</taxon>
        <taxon>Burkholderiales</taxon>
        <taxon>Alcaligenaceae</taxon>
        <taxon>Achromobacter</taxon>
    </lineage>
</organism>
<protein>
    <submittedName>
        <fullName evidence="5">Senescence marker protein-30</fullName>
    </submittedName>
</protein>
<keyword evidence="6" id="KW-1185">Reference proteome</keyword>
<comment type="similarity">
    <text evidence="1">Belongs to the SMP-30/CGR1 family.</text>
</comment>
<reference evidence="5 6" key="1">
    <citation type="submission" date="2017-09" db="EMBL/GenBank/DDBJ databases">
        <title>Genomic, metabolic, and phenotypic characteristics of bacterial isolates from the natural microbiome of the model nematode Caenorhabditis elegans.</title>
        <authorList>
            <person name="Zimmermann J."/>
            <person name="Obeng N."/>
            <person name="Yang W."/>
            <person name="Obeng O."/>
            <person name="Kissoyan K."/>
            <person name="Pees B."/>
            <person name="Dirksen P."/>
            <person name="Hoppner M."/>
            <person name="Franke A."/>
            <person name="Rosenstiel P."/>
            <person name="Leippe M."/>
            <person name="Dierking K."/>
            <person name="Kaleta C."/>
            <person name="Schulenburg H."/>
        </authorList>
    </citation>
    <scope>NUCLEOTIDE SEQUENCE [LARGE SCALE GENOMIC DNA]</scope>
    <source>
        <strain evidence="5 6">MYb73</strain>
    </source>
</reference>
<sequence>MLIERIGTLRAALGECPVWNAARGQLWMADCRKGLILAVTPDSGSVQRWQLPAPLGSFAFNGEDELVVALKESFARFWPADGSLRTLASIEDSHPNLRLNDGTPLPDGSFVAGTMHIYREAGEPPLGGLYRLDPAGHLDRIDEGLGVVNGPALHPDGTHLYVCDSSVRKIYRYRMDAQGRLSEREVFVDTDVLASAPDGCCFDRDGGLWTALVHAGAIVRFDRDGKLDARIDLPVAHPASLCFGGDGLTDLYVTSISDSGRLSADGPMDGALLRVRGTGYAGAPRPHCRIRPQA</sequence>
<dbReference type="SUPFAM" id="SSF63829">
    <property type="entry name" value="Calcium-dependent phosphotriesterase"/>
    <property type="match status" value="1"/>
</dbReference>
<dbReference type="RefSeq" id="WP_105240708.1">
    <property type="nucleotide sequence ID" value="NZ_CP023270.1"/>
</dbReference>
<dbReference type="Proteomes" id="UP000239477">
    <property type="component" value="Chromosome"/>
</dbReference>
<dbReference type="OrthoDB" id="9775406at2"/>
<evidence type="ECO:0000259" key="4">
    <source>
        <dbReference type="Pfam" id="PF08450"/>
    </source>
</evidence>
<dbReference type="PRINTS" id="PR01790">
    <property type="entry name" value="SMP30FAMILY"/>
</dbReference>
<dbReference type="InterPro" id="IPR013658">
    <property type="entry name" value="SGL"/>
</dbReference>
<dbReference type="Gene3D" id="2.120.10.30">
    <property type="entry name" value="TolB, C-terminal domain"/>
    <property type="match status" value="1"/>
</dbReference>
<evidence type="ECO:0000256" key="2">
    <source>
        <dbReference type="PIRSR" id="PIRSR605511-1"/>
    </source>
</evidence>
<evidence type="ECO:0000256" key="1">
    <source>
        <dbReference type="ARBA" id="ARBA00008853"/>
    </source>
</evidence>
<feature type="binding site" evidence="3">
    <location>
        <position position="198"/>
    </location>
    <ligand>
        <name>a divalent metal cation</name>
        <dbReference type="ChEBI" id="CHEBI:60240"/>
    </ligand>
</feature>
<evidence type="ECO:0000313" key="6">
    <source>
        <dbReference type="Proteomes" id="UP000239477"/>
    </source>
</evidence>
<dbReference type="GO" id="GO:0019853">
    <property type="term" value="P:L-ascorbic acid biosynthetic process"/>
    <property type="evidence" value="ECO:0007669"/>
    <property type="project" value="TreeGrafter"/>
</dbReference>
<comment type="cofactor">
    <cofactor evidence="3">
        <name>Zn(2+)</name>
        <dbReference type="ChEBI" id="CHEBI:29105"/>
    </cofactor>
    <text evidence="3">Binds 1 divalent metal cation per subunit.</text>
</comment>
<feature type="binding site" evidence="3">
    <location>
        <position position="15"/>
    </location>
    <ligand>
        <name>a divalent metal cation</name>
        <dbReference type="ChEBI" id="CHEBI:60240"/>
    </ligand>
</feature>
<feature type="binding site" evidence="3">
    <location>
        <position position="149"/>
    </location>
    <ligand>
        <name>a divalent metal cation</name>
        <dbReference type="ChEBI" id="CHEBI:60240"/>
    </ligand>
</feature>
<name>A0A2S0IDL0_9BURK</name>
<feature type="domain" description="SMP-30/Gluconolactonase/LRE-like region" evidence="4">
    <location>
        <begin position="13"/>
        <end position="256"/>
    </location>
</feature>
<dbReference type="AlphaFoldDB" id="A0A2S0IDL0"/>
<gene>
    <name evidence="5" type="ORF">CLM73_24900</name>
</gene>
<feature type="binding site" evidence="3">
    <location>
        <position position="100"/>
    </location>
    <ligand>
        <name>substrate</name>
    </ligand>
</feature>
<feature type="active site" description="Proton donor/acceptor" evidence="2">
    <location>
        <position position="198"/>
    </location>
</feature>
<evidence type="ECO:0000313" key="5">
    <source>
        <dbReference type="EMBL" id="AVJ30074.1"/>
    </source>
</evidence>
<keyword evidence="3" id="KW-0479">Metal-binding</keyword>
<dbReference type="Pfam" id="PF08450">
    <property type="entry name" value="SGL"/>
    <property type="match status" value="1"/>
</dbReference>
<dbReference type="GO" id="GO:0004341">
    <property type="term" value="F:gluconolactonase activity"/>
    <property type="evidence" value="ECO:0007669"/>
    <property type="project" value="TreeGrafter"/>
</dbReference>
<proteinExistence type="inferred from homology"/>
<dbReference type="PANTHER" id="PTHR10907:SF47">
    <property type="entry name" value="REGUCALCIN"/>
    <property type="match status" value="1"/>
</dbReference>
<dbReference type="PANTHER" id="PTHR10907">
    <property type="entry name" value="REGUCALCIN"/>
    <property type="match status" value="1"/>
</dbReference>
<evidence type="ECO:0000256" key="3">
    <source>
        <dbReference type="PIRSR" id="PIRSR605511-2"/>
    </source>
</evidence>
<dbReference type="InterPro" id="IPR011042">
    <property type="entry name" value="6-blade_b-propeller_TolB-like"/>
</dbReference>
<dbReference type="InterPro" id="IPR005511">
    <property type="entry name" value="SMP-30"/>
</dbReference>
<feature type="binding site" evidence="3">
    <location>
        <position position="98"/>
    </location>
    <ligand>
        <name>substrate</name>
    </ligand>
</feature>